<name>A0A225V6Q0_9STRA</name>
<proteinExistence type="predicted"/>
<comment type="caution">
    <text evidence="1">The sequence shown here is derived from an EMBL/GenBank/DDBJ whole genome shotgun (WGS) entry which is preliminary data.</text>
</comment>
<evidence type="ECO:0000313" key="2">
    <source>
        <dbReference type="Proteomes" id="UP000198211"/>
    </source>
</evidence>
<dbReference type="AlphaFoldDB" id="A0A225V6Q0"/>
<dbReference type="OrthoDB" id="123721at2759"/>
<dbReference type="Proteomes" id="UP000198211">
    <property type="component" value="Unassembled WGS sequence"/>
</dbReference>
<organism evidence="1 2">
    <name type="scientific">Phytophthora megakarya</name>
    <dbReference type="NCBI Taxonomy" id="4795"/>
    <lineage>
        <taxon>Eukaryota</taxon>
        <taxon>Sar</taxon>
        <taxon>Stramenopiles</taxon>
        <taxon>Oomycota</taxon>
        <taxon>Peronosporomycetes</taxon>
        <taxon>Peronosporales</taxon>
        <taxon>Peronosporaceae</taxon>
        <taxon>Phytophthora</taxon>
    </lineage>
</organism>
<sequence>MIIAAKTAGEIREVKKPLKNCFKFILGMEIDHDKNDGTLMIKQTRYIDDVVERFVRQLNAKTTDDPCSSNLT</sequence>
<evidence type="ECO:0000313" key="1">
    <source>
        <dbReference type="EMBL" id="OWZ01035.1"/>
    </source>
</evidence>
<accession>A0A225V6Q0</accession>
<reference evidence="2" key="1">
    <citation type="submission" date="2017-03" db="EMBL/GenBank/DDBJ databases">
        <title>Phytopthora megakarya and P. palmivora, two closely related causual agents of cacao black pod achieved similar genome size and gene model numbers by different mechanisms.</title>
        <authorList>
            <person name="Ali S."/>
            <person name="Shao J."/>
            <person name="Larry D.J."/>
            <person name="Kronmiller B."/>
            <person name="Shen D."/>
            <person name="Strem M.D."/>
            <person name="Melnick R.L."/>
            <person name="Guiltinan M.J."/>
            <person name="Tyler B.M."/>
            <person name="Meinhardt L.W."/>
            <person name="Bailey B.A."/>
        </authorList>
    </citation>
    <scope>NUCLEOTIDE SEQUENCE [LARGE SCALE GENOMIC DNA]</scope>
    <source>
        <strain evidence="2">zdho120</strain>
    </source>
</reference>
<dbReference type="EMBL" id="NBNE01007152">
    <property type="protein sequence ID" value="OWZ01035.1"/>
    <property type="molecule type" value="Genomic_DNA"/>
</dbReference>
<keyword evidence="2" id="KW-1185">Reference proteome</keyword>
<gene>
    <name evidence="1" type="ORF">PHMEG_00027655</name>
</gene>
<protein>
    <submittedName>
        <fullName evidence="1">Polyprotein</fullName>
    </submittedName>
</protein>